<dbReference type="Proteomes" id="UP001237152">
    <property type="component" value="Segment"/>
</dbReference>
<accession>A0A4D6EFQ7</accession>
<organism evidence="1 2">
    <name type="scientific">Pandoravirus celtis</name>
    <dbReference type="NCBI Taxonomy" id="2568002"/>
    <lineage>
        <taxon>Viruses</taxon>
        <taxon>Pandoravirus</taxon>
    </lineage>
</organism>
<name>A0A4D6EFQ7_9VIRU</name>
<evidence type="ECO:0000313" key="2">
    <source>
        <dbReference type="Proteomes" id="UP001237152"/>
    </source>
</evidence>
<evidence type="ECO:0000313" key="1">
    <source>
        <dbReference type="EMBL" id="QBZ80654.1"/>
    </source>
</evidence>
<proteinExistence type="predicted"/>
<dbReference type="EMBL" id="MK174290">
    <property type="protein sequence ID" value="QBZ80654.1"/>
    <property type="molecule type" value="Genomic_DNA"/>
</dbReference>
<gene>
    <name evidence="1" type="ORF">pclt_cds_56</name>
</gene>
<sequence length="505" mass="54485">MQRPPVVGAKRRAPSIRPEVATAVGLCGQPSGSLSPAQIRRLDDIAALLGVRPLTDGDPCAALPAILGDEWTDALALQDMLVEEEARAERNRPNPSALGGTRAIYGTSSRAITPTPIWRNLPPELRIEVVERLADADMRTVVSLYESSVEARDIIDGLRHDALGVDSNGALVYQRVPLIDYARLVTVLGESDPLRLFLAAALCSLRSFADLQVDELDGIEQALGFPRTFGNLADVIATAPPDAPRGPTGRLVYSAFIVDGLPYDELAEAPEEYWEMLARGMGPNVDLQAALSGPLASDLPGVVAQWRDWTVDTGDALLTDDNIPRLPIAARYGQILGWFGVSGTVVRYLADTRYAPLRLTPGGQSLDELVPWRMRWLGVLSREEAASLLGLPPSDPTLAQWSEGRARLDESTVSLQKAIDDGGRNITYDLLKRIAQEAALYPASRACAVTQQRSRLVLAPLENLLAQSVLWLVPLNQDFVGILGDLAAPALDQALAMARGAPPRT</sequence>
<protein>
    <submittedName>
        <fullName evidence="1">Uncharacterized protein</fullName>
    </submittedName>
</protein>
<reference evidence="1" key="1">
    <citation type="journal article" date="2019" name="Front. Microbiol.">
        <title>Pandoravirus Celtis Illustrates the Microevolution Processes at Work in the Giant Pandoraviridae Genomes.</title>
        <authorList>
            <person name="Legendre M."/>
            <person name="Alempic J.M."/>
            <person name="Philippe N."/>
            <person name="Lartigue A."/>
            <person name="Jeudy S."/>
            <person name="Poirot O."/>
            <person name="Ta N.T."/>
            <person name="Nin S."/>
            <person name="Coute Y."/>
            <person name="Abergel C."/>
            <person name="Claverie J.M."/>
        </authorList>
    </citation>
    <scope>NUCLEOTIDE SEQUENCE</scope>
</reference>